<dbReference type="PANTHER" id="PTHR37326:SF1">
    <property type="entry name" value="BLL3975 PROTEIN"/>
    <property type="match status" value="1"/>
</dbReference>
<dbReference type="Gene3D" id="3.40.630.10">
    <property type="entry name" value="Zn peptidases"/>
    <property type="match status" value="1"/>
</dbReference>
<keyword evidence="2" id="KW-0479">Metal-binding</keyword>
<dbReference type="SUPFAM" id="SSF53187">
    <property type="entry name" value="Zn-dependent exopeptidases"/>
    <property type="match status" value="1"/>
</dbReference>
<dbReference type="InterPro" id="IPR043795">
    <property type="entry name" value="N-alpha-Ac-DABA-like"/>
</dbReference>
<dbReference type="AlphaFoldDB" id="A0A444VN90"/>
<dbReference type="CDD" id="cd06251">
    <property type="entry name" value="M14_ASTE_ASPA-like"/>
    <property type="match status" value="1"/>
</dbReference>
<keyword evidence="3" id="KW-0378">Hydrolase</keyword>
<proteinExistence type="predicted"/>
<keyword evidence="4" id="KW-0862">Zinc</keyword>
<name>A0A444VN90_9FLAO</name>
<evidence type="ECO:0000256" key="3">
    <source>
        <dbReference type="ARBA" id="ARBA00022801"/>
    </source>
</evidence>
<dbReference type="InterPro" id="IPR053138">
    <property type="entry name" value="N-alpha-Ac-DABA_deacetylase"/>
</dbReference>
<dbReference type="GO" id="GO:0016811">
    <property type="term" value="F:hydrolase activity, acting on carbon-nitrogen (but not peptide) bonds, in linear amides"/>
    <property type="evidence" value="ECO:0007669"/>
    <property type="project" value="InterPro"/>
</dbReference>
<organism evidence="6 7">
    <name type="scientific">Flagellimonas olearia</name>
    <dbReference type="NCBI Taxonomy" id="552546"/>
    <lineage>
        <taxon>Bacteria</taxon>
        <taxon>Pseudomonadati</taxon>
        <taxon>Bacteroidota</taxon>
        <taxon>Flavobacteriia</taxon>
        <taxon>Flavobacteriales</taxon>
        <taxon>Flavobacteriaceae</taxon>
        <taxon>Flagellimonas</taxon>
    </lineage>
</organism>
<evidence type="ECO:0000259" key="5">
    <source>
        <dbReference type="Pfam" id="PF24827"/>
    </source>
</evidence>
<dbReference type="Proteomes" id="UP000290261">
    <property type="component" value="Unassembled WGS sequence"/>
</dbReference>
<evidence type="ECO:0000256" key="1">
    <source>
        <dbReference type="ARBA" id="ARBA00001947"/>
    </source>
</evidence>
<comment type="cofactor">
    <cofactor evidence="1">
        <name>Zn(2+)</name>
        <dbReference type="ChEBI" id="CHEBI:29105"/>
    </cofactor>
</comment>
<dbReference type="GO" id="GO:0016788">
    <property type="term" value="F:hydrolase activity, acting on ester bonds"/>
    <property type="evidence" value="ECO:0007669"/>
    <property type="project" value="InterPro"/>
</dbReference>
<evidence type="ECO:0000256" key="4">
    <source>
        <dbReference type="ARBA" id="ARBA00022833"/>
    </source>
</evidence>
<feature type="domain" description="Succinylglutamate desuccinylase/Aspartoacylase catalytic" evidence="5">
    <location>
        <begin position="69"/>
        <end position="253"/>
    </location>
</feature>
<gene>
    <name evidence="6" type="ORF">DN53_10340</name>
</gene>
<dbReference type="PANTHER" id="PTHR37326">
    <property type="entry name" value="BLL3975 PROTEIN"/>
    <property type="match status" value="1"/>
</dbReference>
<keyword evidence="7" id="KW-1185">Reference proteome</keyword>
<evidence type="ECO:0000313" key="7">
    <source>
        <dbReference type="Proteomes" id="UP000290261"/>
    </source>
</evidence>
<accession>A0A444VN90</accession>
<sequence>MKIRILLGFLIMTSICGWSQVVSVPTLDSLVLSSFEEGKIHKVWLSLGDDGFANPIQVPVLIAKGSNEGKVLGLTAAIHGNELNGIAIIQKVFASLDAAQMKGTIIAIPGLNSLAIANQRREFVDQQDLNRLFPGKENGNRSQQMAFQIGKKIIPLFDYHIDLHTASFGRENTLYGRGDMQDETLSIMIRILEPDIIVSNKGEASFGEASGLTLRAFAMKKGVKSITVEYGNPQVFQKEMIDRGVVGIQNLLKWLDFVKGEAKIPPAKNVCSRSYWLFTKKGGYLEVHVSLNQVVKKGELLATLRNPFGEVVEEYFAPESGIVIGKSTNPVNISGGRIIHLGVLESRP</sequence>
<dbReference type="PIRSF" id="PIRSF039012">
    <property type="entry name" value="ASP"/>
    <property type="match status" value="1"/>
</dbReference>
<protein>
    <submittedName>
        <fullName evidence="6">Peptidase M14</fullName>
    </submittedName>
</protein>
<comment type="caution">
    <text evidence="6">The sequence shown here is derived from an EMBL/GenBank/DDBJ whole genome shotgun (WGS) entry which is preliminary data.</text>
</comment>
<dbReference type="EMBL" id="JJMP01000003">
    <property type="protein sequence ID" value="RYC52271.1"/>
    <property type="molecule type" value="Genomic_DNA"/>
</dbReference>
<reference evidence="6 7" key="1">
    <citation type="submission" date="2014-04" db="EMBL/GenBank/DDBJ databases">
        <title>Whole genome of Muricauda olearia.</title>
        <authorList>
            <person name="Zhang X.-H."/>
            <person name="Tang K."/>
        </authorList>
    </citation>
    <scope>NUCLEOTIDE SEQUENCE [LARGE SCALE GENOMIC DNA]</scope>
    <source>
        <strain evidence="6 7">Th120</strain>
    </source>
</reference>
<evidence type="ECO:0000313" key="6">
    <source>
        <dbReference type="EMBL" id="RYC52271.1"/>
    </source>
</evidence>
<dbReference type="InterPro" id="IPR055438">
    <property type="entry name" value="AstE_AspA_cat"/>
</dbReference>
<evidence type="ECO:0000256" key="2">
    <source>
        <dbReference type="ARBA" id="ARBA00022723"/>
    </source>
</evidence>
<dbReference type="GO" id="GO:0046872">
    <property type="term" value="F:metal ion binding"/>
    <property type="evidence" value="ECO:0007669"/>
    <property type="project" value="UniProtKB-KW"/>
</dbReference>
<dbReference type="Pfam" id="PF24827">
    <property type="entry name" value="AstE_AspA_cat"/>
    <property type="match status" value="1"/>
</dbReference>